<dbReference type="Pfam" id="PF13432">
    <property type="entry name" value="TPR_16"/>
    <property type="match status" value="1"/>
</dbReference>
<evidence type="ECO:0000256" key="2">
    <source>
        <dbReference type="SAM" id="SignalP"/>
    </source>
</evidence>
<dbReference type="InterPro" id="IPR019734">
    <property type="entry name" value="TPR_rpt"/>
</dbReference>
<organism evidence="3 4">
    <name type="scientific">Lysobacter stagni</name>
    <dbReference type="NCBI Taxonomy" id="3045172"/>
    <lineage>
        <taxon>Bacteria</taxon>
        <taxon>Pseudomonadati</taxon>
        <taxon>Pseudomonadota</taxon>
        <taxon>Gammaproteobacteria</taxon>
        <taxon>Lysobacterales</taxon>
        <taxon>Lysobacteraceae</taxon>
        <taxon>Lysobacter</taxon>
    </lineage>
</organism>
<sequence length="430" mass="47537">MRTFPCLAFLFIVCAASAQDATFNGARSLVDQHQYAQALEVLAPMEAAHSGDAQFHYLIGRAALGAGDAEKARAALARSLELNPDSPDAHLALGRAYYALDQYALARDQFEIALRFDGLPPDLLSQVQIYDEAARQSLEEGRSTTAFGYAELGVGVYRVNSTRSTAIFGDGGSDAFYNLRASGGFNHSFENGYAIDGTLDYRHRIYDDSDTRDDRDLRWSIAGSNSFGDNNLALGLRGRVSYRGNGDYRNDVSGFTSYTRNLNTDNQLTLGLDVRRRRYPEGPLRDRSRTTATASVGWSTSLAGGAGSFSLTAHGGRNYATSRPDGESNVFGATASFDYTFNDSLDGFLFVWWERDSFNTDAVHFHPDALDQAVVLRREDNLYEGGAGLIWTFAPKWSLRPELLYIRDQSNSVTFNYSSTEAWINVRRAF</sequence>
<dbReference type="EMBL" id="JASGBI010000001">
    <property type="protein sequence ID" value="MDI9239836.1"/>
    <property type="molecule type" value="Genomic_DNA"/>
</dbReference>
<comment type="caution">
    <text evidence="3">The sequence shown here is derived from an EMBL/GenBank/DDBJ whole genome shotgun (WGS) entry which is preliminary data.</text>
</comment>
<keyword evidence="2" id="KW-0732">Signal</keyword>
<dbReference type="SUPFAM" id="SSF48452">
    <property type="entry name" value="TPR-like"/>
    <property type="match status" value="1"/>
</dbReference>
<keyword evidence="4" id="KW-1185">Reference proteome</keyword>
<keyword evidence="1" id="KW-0802">TPR repeat</keyword>
<protein>
    <submittedName>
        <fullName evidence="3">Tetratricopeptide repeat protein</fullName>
    </submittedName>
</protein>
<dbReference type="PROSITE" id="PS50005">
    <property type="entry name" value="TPR"/>
    <property type="match status" value="1"/>
</dbReference>
<evidence type="ECO:0000256" key="1">
    <source>
        <dbReference type="PROSITE-ProRule" id="PRU00339"/>
    </source>
</evidence>
<evidence type="ECO:0000313" key="4">
    <source>
        <dbReference type="Proteomes" id="UP001321580"/>
    </source>
</evidence>
<dbReference type="SUPFAM" id="SSF56935">
    <property type="entry name" value="Porins"/>
    <property type="match status" value="1"/>
</dbReference>
<dbReference type="RefSeq" id="WP_283213201.1">
    <property type="nucleotide sequence ID" value="NZ_JASGBI010000001.1"/>
</dbReference>
<dbReference type="Proteomes" id="UP001321580">
    <property type="component" value="Unassembled WGS sequence"/>
</dbReference>
<reference evidence="3 4" key="1">
    <citation type="submission" date="2023-05" db="EMBL/GenBank/DDBJ databases">
        <title>Lysobacter sp. strain LF1 Genome sequencing and assembly.</title>
        <authorList>
            <person name="Jung Y."/>
        </authorList>
    </citation>
    <scope>NUCLEOTIDE SEQUENCE [LARGE SCALE GENOMIC DNA]</scope>
    <source>
        <strain evidence="3 4">LF1</strain>
    </source>
</reference>
<feature type="signal peptide" evidence="2">
    <location>
        <begin position="1"/>
        <end position="18"/>
    </location>
</feature>
<proteinExistence type="predicted"/>
<feature type="chain" id="PRO_5045841109" evidence="2">
    <location>
        <begin position="19"/>
        <end position="430"/>
    </location>
</feature>
<accession>A0ABT6XIF5</accession>
<feature type="repeat" description="TPR" evidence="1">
    <location>
        <begin position="53"/>
        <end position="86"/>
    </location>
</feature>
<dbReference type="InterPro" id="IPR011990">
    <property type="entry name" value="TPR-like_helical_dom_sf"/>
</dbReference>
<dbReference type="Gene3D" id="1.25.40.10">
    <property type="entry name" value="Tetratricopeptide repeat domain"/>
    <property type="match status" value="1"/>
</dbReference>
<name>A0ABT6XIF5_9GAMM</name>
<evidence type="ECO:0000313" key="3">
    <source>
        <dbReference type="EMBL" id="MDI9239836.1"/>
    </source>
</evidence>
<dbReference type="SMART" id="SM00028">
    <property type="entry name" value="TPR"/>
    <property type="match status" value="2"/>
</dbReference>
<gene>
    <name evidence="3" type="ORF">QLQ15_13070</name>
</gene>